<organism evidence="2 3">
    <name type="scientific">Gordonia pseudamarae</name>
    <dbReference type="NCBI Taxonomy" id="2831662"/>
    <lineage>
        <taxon>Bacteria</taxon>
        <taxon>Bacillati</taxon>
        <taxon>Actinomycetota</taxon>
        <taxon>Actinomycetes</taxon>
        <taxon>Mycobacteriales</taxon>
        <taxon>Gordoniaceae</taxon>
        <taxon>Gordonia</taxon>
    </lineage>
</organism>
<feature type="region of interest" description="Disordered" evidence="1">
    <location>
        <begin position="107"/>
        <end position="192"/>
    </location>
</feature>
<reference evidence="2" key="1">
    <citation type="journal article" date="2021" name="Nat. Microbiol.">
        <title>Cocultivation of an ultrasmall environmental parasitic bacterium with lytic ability against bacteria associated with wastewater foams.</title>
        <authorList>
            <person name="Batinovic S."/>
            <person name="Rose J.J.A."/>
            <person name="Ratcliffe J."/>
            <person name="Seviour R.J."/>
            <person name="Petrovski S."/>
        </authorList>
    </citation>
    <scope>NUCLEOTIDE SEQUENCE</scope>
    <source>
        <strain evidence="2">CON9</strain>
    </source>
</reference>
<dbReference type="RefSeq" id="WP_213243937.1">
    <property type="nucleotide sequence ID" value="NZ_CP045806.1"/>
</dbReference>
<gene>
    <name evidence="2" type="ORF">GII31_13780</name>
</gene>
<evidence type="ECO:0000313" key="3">
    <source>
        <dbReference type="Proteomes" id="UP001059836"/>
    </source>
</evidence>
<protein>
    <submittedName>
        <fullName evidence="2">Uncharacterized protein</fullName>
    </submittedName>
</protein>
<dbReference type="EMBL" id="CP045809">
    <property type="protein sequence ID" value="QHN35781.1"/>
    <property type="molecule type" value="Genomic_DNA"/>
</dbReference>
<proteinExistence type="predicted"/>
<accession>A0ABX6IKA7</accession>
<keyword evidence="3" id="KW-1185">Reference proteome</keyword>
<evidence type="ECO:0000313" key="2">
    <source>
        <dbReference type="EMBL" id="QHN35781.1"/>
    </source>
</evidence>
<sequence length="192" mass="20209">MASILRVGREARIHLVIATQNSGSRRMIVDADTGQARSFQSYWQYSPGTTELADAPDSAIREAWAATAQVLGTRGRTAPRVAPQVDGQEFRDLDVEELRDLAPVLLDTPTGPDPDAAQYGPSSPSWLGAAALDAGSGMDWDTGGTPPTPTTSLTPDAVPRTPAPPEPSAEGLGGARDANAPETISPLPRWRA</sequence>
<name>A0ABX6IKA7_9ACTN</name>
<dbReference type="Proteomes" id="UP001059836">
    <property type="component" value="Chromosome"/>
</dbReference>
<feature type="compositionally biased region" description="Low complexity" evidence="1">
    <location>
        <begin position="142"/>
        <end position="155"/>
    </location>
</feature>
<evidence type="ECO:0000256" key="1">
    <source>
        <dbReference type="SAM" id="MobiDB-lite"/>
    </source>
</evidence>